<feature type="compositionally biased region" description="Low complexity" evidence="1">
    <location>
        <begin position="35"/>
        <end position="48"/>
    </location>
</feature>
<dbReference type="Proteomes" id="UP000284283">
    <property type="component" value="Unassembled WGS sequence"/>
</dbReference>
<name>A0AAE8F949_XANVA</name>
<feature type="transmembrane region" description="Helical" evidence="2">
    <location>
        <begin position="83"/>
        <end position="112"/>
    </location>
</feature>
<sequence>MERIDSGEVTMQPLALTSVTRRGARREQQEGATVADAGPSAPASDPHANTQLVQELRRLPMREAPLRAARTPPGVRIARFGRLAAHICAAPVVSVFGFNVVCAAGVGAYGYATHDEYSKTYARISALGAVGSAVAFGGVTLADYLADRYIEAQARADAQRPPVQKAQRASELETTVACLDTSVEMVTMPEEDGPYAHLTLGEQTALAKDLLNLITAERSRLPPELWSAASGVRDPHVLVERLLAAAAARAAKAASTSSTS</sequence>
<protein>
    <submittedName>
        <fullName evidence="3">Uncharacterized protein</fullName>
    </submittedName>
</protein>
<keyword evidence="2" id="KW-0812">Transmembrane</keyword>
<dbReference type="GeneID" id="69691042"/>
<organism evidence="3 4">
    <name type="scientific">Xanthomonas vasicola pv. vasculorum</name>
    <dbReference type="NCBI Taxonomy" id="325776"/>
    <lineage>
        <taxon>Bacteria</taxon>
        <taxon>Pseudomonadati</taxon>
        <taxon>Pseudomonadota</taxon>
        <taxon>Gammaproteobacteria</taxon>
        <taxon>Lysobacterales</taxon>
        <taxon>Lysobacteraceae</taxon>
        <taxon>Xanthomonas</taxon>
    </lineage>
</organism>
<feature type="region of interest" description="Disordered" evidence="1">
    <location>
        <begin position="1"/>
        <end position="48"/>
    </location>
</feature>
<evidence type="ECO:0000313" key="4">
    <source>
        <dbReference type="Proteomes" id="UP000284283"/>
    </source>
</evidence>
<evidence type="ECO:0000256" key="2">
    <source>
        <dbReference type="SAM" id="Phobius"/>
    </source>
</evidence>
<feature type="transmembrane region" description="Helical" evidence="2">
    <location>
        <begin position="124"/>
        <end position="146"/>
    </location>
</feature>
<keyword evidence="2" id="KW-1133">Transmembrane helix</keyword>
<dbReference type="NCBIfam" id="NF041409">
    <property type="entry name" value="XopAV"/>
    <property type="match status" value="1"/>
</dbReference>
<dbReference type="RefSeq" id="WP_017114053.1">
    <property type="nucleotide sequence ID" value="NZ_CP025272.1"/>
</dbReference>
<keyword evidence="2" id="KW-0472">Membrane</keyword>
<reference evidence="3 4" key="1">
    <citation type="submission" date="2018-03" db="EMBL/GenBank/DDBJ databases">
        <authorList>
            <person name="Wu G."/>
        </authorList>
    </citation>
    <scope>NUCLEOTIDE SEQUENCE [LARGE SCALE GENOMIC DNA]</scope>
    <source>
        <strain evidence="3 4">SAM-118</strain>
    </source>
</reference>
<gene>
    <name evidence="3" type="ORF">C9386_01730</name>
</gene>
<comment type="caution">
    <text evidence="3">The sequence shown here is derived from an EMBL/GenBank/DDBJ whole genome shotgun (WGS) entry which is preliminary data.</text>
</comment>
<evidence type="ECO:0000313" key="3">
    <source>
        <dbReference type="EMBL" id="RNL07014.1"/>
    </source>
</evidence>
<dbReference type="AlphaFoldDB" id="A0AAE8F949"/>
<evidence type="ECO:0000256" key="1">
    <source>
        <dbReference type="SAM" id="MobiDB-lite"/>
    </source>
</evidence>
<accession>A0AAE8F949</accession>
<dbReference type="EMBL" id="PYTT01000010">
    <property type="protein sequence ID" value="RNL07014.1"/>
    <property type="molecule type" value="Genomic_DNA"/>
</dbReference>
<dbReference type="KEGG" id="xva:C7V42_06170"/>
<proteinExistence type="predicted"/>